<dbReference type="RefSeq" id="WP_191814228.1">
    <property type="nucleotide sequence ID" value="NZ_JACSPV010000030.1"/>
</dbReference>
<dbReference type="EMBL" id="JACSPV010000030">
    <property type="protein sequence ID" value="MBD8006414.1"/>
    <property type="molecule type" value="Genomic_DNA"/>
</dbReference>
<sequence length="51" mass="5938">MENIIKEVKKDLDKLNNTIIKIKANNNYQEILYSKILDCLDELDGLEGDKK</sequence>
<organism evidence="1 2">
    <name type="scientific">Bacillus norwichensis</name>
    <dbReference type="NCBI Taxonomy" id="2762217"/>
    <lineage>
        <taxon>Bacteria</taxon>
        <taxon>Bacillati</taxon>
        <taxon>Bacillota</taxon>
        <taxon>Bacilli</taxon>
        <taxon>Bacillales</taxon>
        <taxon>Bacillaceae</taxon>
        <taxon>Bacillus</taxon>
    </lineage>
</organism>
<evidence type="ECO:0000313" key="1">
    <source>
        <dbReference type="EMBL" id="MBD8006414.1"/>
    </source>
</evidence>
<proteinExistence type="predicted"/>
<accession>A0ABR8VNT5</accession>
<evidence type="ECO:0000313" key="2">
    <source>
        <dbReference type="Proteomes" id="UP000648182"/>
    </source>
</evidence>
<name>A0ABR8VNT5_9BACI</name>
<dbReference type="Proteomes" id="UP000648182">
    <property type="component" value="Unassembled WGS sequence"/>
</dbReference>
<comment type="caution">
    <text evidence="1">The sequence shown here is derived from an EMBL/GenBank/DDBJ whole genome shotgun (WGS) entry which is preliminary data.</text>
</comment>
<gene>
    <name evidence="1" type="ORF">H9631_15135</name>
</gene>
<keyword evidence="2" id="KW-1185">Reference proteome</keyword>
<evidence type="ECO:0008006" key="3">
    <source>
        <dbReference type="Google" id="ProtNLM"/>
    </source>
</evidence>
<protein>
    <recommendedName>
        <fullName evidence="3">Degradation enzyme regulation protein DegQ</fullName>
    </recommendedName>
</protein>
<reference evidence="1 2" key="1">
    <citation type="submission" date="2020-08" db="EMBL/GenBank/DDBJ databases">
        <title>A Genomic Blueprint of the Chicken Gut Microbiome.</title>
        <authorList>
            <person name="Gilroy R."/>
            <person name="Ravi A."/>
            <person name="Getino M."/>
            <person name="Pursley I."/>
            <person name="Horton D.L."/>
            <person name="Alikhan N.-F."/>
            <person name="Baker D."/>
            <person name="Gharbi K."/>
            <person name="Hall N."/>
            <person name="Watson M."/>
            <person name="Adriaenssens E.M."/>
            <person name="Foster-Nyarko E."/>
            <person name="Jarju S."/>
            <person name="Secka A."/>
            <person name="Antonio M."/>
            <person name="Oren A."/>
            <person name="Chaudhuri R."/>
            <person name="La Ragione R.M."/>
            <person name="Hildebrand F."/>
            <person name="Pallen M.J."/>
        </authorList>
    </citation>
    <scope>NUCLEOTIDE SEQUENCE [LARGE SCALE GENOMIC DNA]</scope>
    <source>
        <strain evidence="1 2">Sa1BUA2</strain>
    </source>
</reference>